<accession>A0A0G3ESG5</accession>
<protein>
    <submittedName>
        <fullName evidence="1">Uncharacterized protein</fullName>
    </submittedName>
</protein>
<dbReference type="EMBL" id="CP011568">
    <property type="protein sequence ID" value="AKJ67646.1"/>
    <property type="molecule type" value="Genomic_DNA"/>
</dbReference>
<reference evidence="2" key="1">
    <citation type="submission" date="2015-06" db="EMBL/GenBank/DDBJ databases">
        <authorList>
            <person name="Lim Y.L."/>
            <person name="Ee R."/>
            <person name="Yong D."/>
            <person name="How K.Y."/>
            <person name="Yin W.F."/>
            <person name="Chan K.G."/>
        </authorList>
    </citation>
    <scope>NUCLEOTIDE SEQUENCE [LARGE SCALE GENOMIC DNA]</scope>
    <source>
        <strain evidence="2">DSM 25325</strain>
    </source>
</reference>
<gene>
    <name evidence="1" type="ORF">ABW99_04795</name>
</gene>
<name>A0A0G3ESG5_9BURK</name>
<dbReference type="KEGG" id="ptx:ABW99_04795"/>
<dbReference type="PATRIC" id="fig|445709.3.peg.1029"/>
<keyword evidence="2" id="KW-1185">Reference proteome</keyword>
<proteinExistence type="predicted"/>
<organism evidence="1 2">
    <name type="scientific">Pandoraea thiooxydans</name>
    <dbReference type="NCBI Taxonomy" id="445709"/>
    <lineage>
        <taxon>Bacteria</taxon>
        <taxon>Pseudomonadati</taxon>
        <taxon>Pseudomonadota</taxon>
        <taxon>Betaproteobacteria</taxon>
        <taxon>Burkholderiales</taxon>
        <taxon>Burkholderiaceae</taxon>
        <taxon>Pandoraea</taxon>
    </lineage>
</organism>
<evidence type="ECO:0000313" key="2">
    <source>
        <dbReference type="Proteomes" id="UP000036700"/>
    </source>
</evidence>
<dbReference type="Proteomes" id="UP000036700">
    <property type="component" value="Chromosome"/>
</dbReference>
<evidence type="ECO:0000313" key="1">
    <source>
        <dbReference type="EMBL" id="AKJ67646.1"/>
    </source>
</evidence>
<sequence>MSKRIQWHVVAAKDKGQVVTDVKPAEMPPLASEPASFHDLRARLRNFASRRLALLRYVYRRGALSMSILVSADWERKRR</sequence>
<dbReference type="RefSeq" id="WP_047213310.1">
    <property type="nucleotide sequence ID" value="NZ_CP011568.3"/>
</dbReference>
<dbReference type="AlphaFoldDB" id="A0A0G3ESG5"/>